<dbReference type="PATRIC" id="fig|1123269.5.peg.5749"/>
<dbReference type="OrthoDB" id="4206561at2"/>
<dbReference type="Pfam" id="PF16461">
    <property type="entry name" value="Phage_TTP_12"/>
    <property type="match status" value="1"/>
</dbReference>
<gene>
    <name evidence="2" type="ORF">NX02_29330</name>
</gene>
<dbReference type="KEGG" id="ssan:NX02_29330"/>
<evidence type="ECO:0000313" key="2">
    <source>
        <dbReference type="EMBL" id="AHE57430.1"/>
    </source>
</evidence>
<dbReference type="Gene3D" id="4.10.410.40">
    <property type="match status" value="1"/>
</dbReference>
<reference evidence="2 3" key="1">
    <citation type="submission" date="2013-07" db="EMBL/GenBank/DDBJ databases">
        <title>Completed genome of Sphingomonas sanxanigenens NX02.</title>
        <authorList>
            <person name="Ma T."/>
            <person name="Huang H."/>
            <person name="Wu M."/>
            <person name="Li X."/>
            <person name="Li G."/>
        </authorList>
    </citation>
    <scope>NUCLEOTIDE SEQUENCE [LARGE SCALE GENOMIC DNA]</scope>
    <source>
        <strain evidence="2 3">NX02</strain>
    </source>
</reference>
<dbReference type="AlphaFoldDB" id="W0ANX0"/>
<organism evidence="2 3">
    <name type="scientific">Sphingomonas sanxanigenens DSM 19645 = NX02</name>
    <dbReference type="NCBI Taxonomy" id="1123269"/>
    <lineage>
        <taxon>Bacteria</taxon>
        <taxon>Pseudomonadati</taxon>
        <taxon>Pseudomonadota</taxon>
        <taxon>Alphaproteobacteria</taxon>
        <taxon>Sphingomonadales</taxon>
        <taxon>Sphingomonadaceae</taxon>
        <taxon>Sphingomonas</taxon>
    </lineage>
</organism>
<dbReference type="STRING" id="1123269.NX02_29330"/>
<dbReference type="eggNOG" id="ENOG503349X">
    <property type="taxonomic scope" value="Bacteria"/>
</dbReference>
<sequence length="143" mass="15830">MAETVAETDIGFLTKLKKLVSPGVYVEFAEINDMTLPEMARDSVEFTHYSSPDGYREYKPGLTDPGEGEFVYNLVPGKEDDAIVLTHIAARLVEGWRIEYPDGATFDFRGFVTSHQHATPLEDRMTGAMTIKISGKPVFVPAA</sequence>
<dbReference type="Proteomes" id="UP000018851">
    <property type="component" value="Chromosome"/>
</dbReference>
<proteinExistence type="predicted"/>
<accession>W0ANX0</accession>
<dbReference type="RefSeq" id="WP_025295517.1">
    <property type="nucleotide sequence ID" value="NZ_CP006644.1"/>
</dbReference>
<name>W0ANX0_9SPHN</name>
<keyword evidence="3" id="KW-1185">Reference proteome</keyword>
<evidence type="ECO:0000259" key="1">
    <source>
        <dbReference type="Pfam" id="PF16461"/>
    </source>
</evidence>
<dbReference type="EMBL" id="CP006644">
    <property type="protein sequence ID" value="AHE57430.1"/>
    <property type="molecule type" value="Genomic_DNA"/>
</dbReference>
<feature type="domain" description="Lambda phage tail tube protein N-terminal" evidence="1">
    <location>
        <begin position="17"/>
        <end position="138"/>
    </location>
</feature>
<dbReference type="HOGENOM" id="CLU_149368_0_0_5"/>
<dbReference type="InterPro" id="IPR032494">
    <property type="entry name" value="Phage_TTP_N"/>
</dbReference>
<evidence type="ECO:0000313" key="3">
    <source>
        <dbReference type="Proteomes" id="UP000018851"/>
    </source>
</evidence>
<protein>
    <recommendedName>
        <fullName evidence="1">Lambda phage tail tube protein N-terminal domain-containing protein</fullName>
    </recommendedName>
</protein>